<dbReference type="AlphaFoldDB" id="A0A4Y2LEQ1"/>
<evidence type="ECO:0000313" key="2">
    <source>
        <dbReference type="EMBL" id="GBN12076.1"/>
    </source>
</evidence>
<sequence>MGRSKRREFYGNRSKTSKEITTSVSGTSSEVMLTCSEKKLQSSQEHFRDDTVDKKELTGFRIIDIEILISILSILLCPEFKNKGLYLVEDPIFGLCSNFFLYCKNCPFSKGFASTKKQQGNSEINTRFVFALRIIGKGFTTPKKLYATLNLPAFLSKVSFRIQELKLFHASVSVAEN</sequence>
<gene>
    <name evidence="2" type="ORF">AVEN_184127_1</name>
</gene>
<accession>A0A4Y2LEQ1</accession>
<feature type="domain" description="Mutator-like transposase" evidence="1">
    <location>
        <begin position="59"/>
        <end position="167"/>
    </location>
</feature>
<dbReference type="EMBL" id="BGPR01005643">
    <property type="protein sequence ID" value="GBN12076.1"/>
    <property type="molecule type" value="Genomic_DNA"/>
</dbReference>
<dbReference type="OrthoDB" id="5983687at2759"/>
<organism evidence="2 3">
    <name type="scientific">Araneus ventricosus</name>
    <name type="common">Orbweaver spider</name>
    <name type="synonym">Epeira ventricosa</name>
    <dbReference type="NCBI Taxonomy" id="182803"/>
    <lineage>
        <taxon>Eukaryota</taxon>
        <taxon>Metazoa</taxon>
        <taxon>Ecdysozoa</taxon>
        <taxon>Arthropoda</taxon>
        <taxon>Chelicerata</taxon>
        <taxon>Arachnida</taxon>
        <taxon>Araneae</taxon>
        <taxon>Araneomorphae</taxon>
        <taxon>Entelegynae</taxon>
        <taxon>Araneoidea</taxon>
        <taxon>Araneidae</taxon>
        <taxon>Araneus</taxon>
    </lineage>
</organism>
<comment type="caution">
    <text evidence="2">The sequence shown here is derived from an EMBL/GenBank/DDBJ whole genome shotgun (WGS) entry which is preliminary data.</text>
</comment>
<dbReference type="Pfam" id="PF20700">
    <property type="entry name" value="Mutator"/>
    <property type="match status" value="1"/>
</dbReference>
<dbReference type="InterPro" id="IPR049012">
    <property type="entry name" value="Mutator_transp_dom"/>
</dbReference>
<keyword evidence="3" id="KW-1185">Reference proteome</keyword>
<evidence type="ECO:0000313" key="3">
    <source>
        <dbReference type="Proteomes" id="UP000499080"/>
    </source>
</evidence>
<name>A0A4Y2LEQ1_ARAVE</name>
<proteinExistence type="predicted"/>
<protein>
    <recommendedName>
        <fullName evidence="1">Mutator-like transposase domain-containing protein</fullName>
    </recommendedName>
</protein>
<evidence type="ECO:0000259" key="1">
    <source>
        <dbReference type="Pfam" id="PF20700"/>
    </source>
</evidence>
<dbReference type="Proteomes" id="UP000499080">
    <property type="component" value="Unassembled WGS sequence"/>
</dbReference>
<reference evidence="2 3" key="1">
    <citation type="journal article" date="2019" name="Sci. Rep.">
        <title>Orb-weaving spider Araneus ventricosus genome elucidates the spidroin gene catalogue.</title>
        <authorList>
            <person name="Kono N."/>
            <person name="Nakamura H."/>
            <person name="Ohtoshi R."/>
            <person name="Moran D.A.P."/>
            <person name="Shinohara A."/>
            <person name="Yoshida Y."/>
            <person name="Fujiwara M."/>
            <person name="Mori M."/>
            <person name="Tomita M."/>
            <person name="Arakawa K."/>
        </authorList>
    </citation>
    <scope>NUCLEOTIDE SEQUENCE [LARGE SCALE GENOMIC DNA]</scope>
</reference>